<feature type="compositionally biased region" description="Basic residues" evidence="2">
    <location>
        <begin position="1526"/>
        <end position="1548"/>
    </location>
</feature>
<dbReference type="PROSITE" id="PS50103">
    <property type="entry name" value="ZF_C3H1"/>
    <property type="match status" value="1"/>
</dbReference>
<evidence type="ECO:0000256" key="1">
    <source>
        <dbReference type="PROSITE-ProRule" id="PRU00723"/>
    </source>
</evidence>
<comment type="caution">
    <text evidence="4">The sequence shown here is derived from an EMBL/GenBank/DDBJ whole genome shotgun (WGS) entry which is preliminary data.</text>
</comment>
<feature type="compositionally biased region" description="Basic and acidic residues" evidence="2">
    <location>
        <begin position="1458"/>
        <end position="1483"/>
    </location>
</feature>
<feature type="compositionally biased region" description="Basic and acidic residues" evidence="2">
    <location>
        <begin position="1845"/>
        <end position="1865"/>
    </location>
</feature>
<feature type="compositionally biased region" description="Low complexity" evidence="2">
    <location>
        <begin position="696"/>
        <end position="722"/>
    </location>
</feature>
<feature type="compositionally biased region" description="Basic and acidic residues" evidence="2">
    <location>
        <begin position="1803"/>
        <end position="1822"/>
    </location>
</feature>
<feature type="compositionally biased region" description="Low complexity" evidence="2">
    <location>
        <begin position="1135"/>
        <end position="1150"/>
    </location>
</feature>
<feature type="domain" description="C3H1-type" evidence="3">
    <location>
        <begin position="2027"/>
        <end position="2053"/>
    </location>
</feature>
<feature type="region of interest" description="Disordered" evidence="2">
    <location>
        <begin position="1902"/>
        <end position="2017"/>
    </location>
</feature>
<feature type="region of interest" description="Disordered" evidence="2">
    <location>
        <begin position="1198"/>
        <end position="1221"/>
    </location>
</feature>
<feature type="region of interest" description="Disordered" evidence="2">
    <location>
        <begin position="215"/>
        <end position="280"/>
    </location>
</feature>
<reference evidence="4 5" key="1">
    <citation type="journal article" date="2015" name="Genome Biol. Evol.">
        <title>Comparative Genomics of a Bacterivorous Green Alga Reveals Evolutionary Causalities and Consequences of Phago-Mixotrophic Mode of Nutrition.</title>
        <authorList>
            <person name="Burns J.A."/>
            <person name="Paasch A."/>
            <person name="Narechania A."/>
            <person name="Kim E."/>
        </authorList>
    </citation>
    <scope>NUCLEOTIDE SEQUENCE [LARGE SCALE GENOMIC DNA]</scope>
    <source>
        <strain evidence="4 5">PLY_AMNH</strain>
    </source>
</reference>
<feature type="compositionally biased region" description="Basic and acidic residues" evidence="2">
    <location>
        <begin position="1549"/>
        <end position="1597"/>
    </location>
</feature>
<dbReference type="InterPro" id="IPR000571">
    <property type="entry name" value="Znf_CCCH"/>
</dbReference>
<feature type="region of interest" description="Disordered" evidence="2">
    <location>
        <begin position="1412"/>
        <end position="1634"/>
    </location>
</feature>
<feature type="region of interest" description="Disordered" evidence="2">
    <location>
        <begin position="529"/>
        <end position="553"/>
    </location>
</feature>
<feature type="compositionally biased region" description="Basic and acidic residues" evidence="2">
    <location>
        <begin position="1902"/>
        <end position="1969"/>
    </location>
</feature>
<feature type="region of interest" description="Disordered" evidence="2">
    <location>
        <begin position="1340"/>
        <end position="1364"/>
    </location>
</feature>
<name>A0AAE0GNG3_9CHLO</name>
<dbReference type="Proteomes" id="UP001190700">
    <property type="component" value="Unassembled WGS sequence"/>
</dbReference>
<dbReference type="PANTHER" id="PTHR21563:SF3">
    <property type="entry name" value="ZINC FINGER C3H1 DOMAIN-CONTAINING PROTEIN"/>
    <property type="match status" value="1"/>
</dbReference>
<feature type="compositionally biased region" description="Low complexity" evidence="2">
    <location>
        <begin position="2000"/>
        <end position="2014"/>
    </location>
</feature>
<keyword evidence="1" id="KW-0479">Metal-binding</keyword>
<dbReference type="InterPro" id="IPR039278">
    <property type="entry name" value="Red1"/>
</dbReference>
<feature type="region of interest" description="Disordered" evidence="2">
    <location>
        <begin position="627"/>
        <end position="722"/>
    </location>
</feature>
<feature type="region of interest" description="Disordered" evidence="2">
    <location>
        <begin position="1036"/>
        <end position="1160"/>
    </location>
</feature>
<feature type="region of interest" description="Disordered" evidence="2">
    <location>
        <begin position="1784"/>
        <end position="1865"/>
    </location>
</feature>
<feature type="region of interest" description="Disordered" evidence="2">
    <location>
        <begin position="83"/>
        <end position="135"/>
    </location>
</feature>
<evidence type="ECO:0000313" key="4">
    <source>
        <dbReference type="EMBL" id="KAK3281332.1"/>
    </source>
</evidence>
<dbReference type="GO" id="GO:0005634">
    <property type="term" value="C:nucleus"/>
    <property type="evidence" value="ECO:0007669"/>
    <property type="project" value="TreeGrafter"/>
</dbReference>
<feature type="region of interest" description="Disordered" evidence="2">
    <location>
        <begin position="2052"/>
        <end position="2079"/>
    </location>
</feature>
<feature type="compositionally biased region" description="Low complexity" evidence="2">
    <location>
        <begin position="1206"/>
        <end position="1216"/>
    </location>
</feature>
<feature type="compositionally biased region" description="Low complexity" evidence="2">
    <location>
        <begin position="634"/>
        <end position="652"/>
    </location>
</feature>
<evidence type="ECO:0000313" key="5">
    <source>
        <dbReference type="Proteomes" id="UP001190700"/>
    </source>
</evidence>
<feature type="compositionally biased region" description="Low complexity" evidence="2">
    <location>
        <begin position="1101"/>
        <end position="1117"/>
    </location>
</feature>
<keyword evidence="1" id="KW-0863">Zinc-finger</keyword>
<dbReference type="Gene3D" id="1.25.40.10">
    <property type="entry name" value="Tetratricopeptide repeat domain"/>
    <property type="match status" value="1"/>
</dbReference>
<protein>
    <recommendedName>
        <fullName evidence="3">C3H1-type domain-containing protein</fullName>
    </recommendedName>
</protein>
<feature type="compositionally biased region" description="Low complexity" evidence="2">
    <location>
        <begin position="538"/>
        <end position="553"/>
    </location>
</feature>
<feature type="zinc finger region" description="C3H1-type" evidence="1">
    <location>
        <begin position="2027"/>
        <end position="2053"/>
    </location>
</feature>
<dbReference type="EMBL" id="LGRX02003882">
    <property type="protein sequence ID" value="KAK3281332.1"/>
    <property type="molecule type" value="Genomic_DNA"/>
</dbReference>
<feature type="region of interest" description="Disordered" evidence="2">
    <location>
        <begin position="782"/>
        <end position="810"/>
    </location>
</feature>
<organism evidence="4 5">
    <name type="scientific">Cymbomonas tetramitiformis</name>
    <dbReference type="NCBI Taxonomy" id="36881"/>
    <lineage>
        <taxon>Eukaryota</taxon>
        <taxon>Viridiplantae</taxon>
        <taxon>Chlorophyta</taxon>
        <taxon>Pyramimonadophyceae</taxon>
        <taxon>Pyramimonadales</taxon>
        <taxon>Pyramimonadaceae</taxon>
        <taxon>Cymbomonas</taxon>
    </lineage>
</organism>
<feature type="compositionally biased region" description="Low complexity" evidence="2">
    <location>
        <begin position="2062"/>
        <end position="2075"/>
    </location>
</feature>
<dbReference type="PANTHER" id="PTHR21563">
    <property type="entry name" value="ZINC FINGER C3H1 DOMAIN-CONTAINING PROTEIN"/>
    <property type="match status" value="1"/>
</dbReference>
<gene>
    <name evidence="4" type="ORF">CYMTET_10874</name>
</gene>
<feature type="compositionally biased region" description="Polar residues" evidence="2">
    <location>
        <begin position="1674"/>
        <end position="1684"/>
    </location>
</feature>
<dbReference type="InterPro" id="IPR011990">
    <property type="entry name" value="TPR-like_helical_dom_sf"/>
</dbReference>
<dbReference type="GO" id="GO:0000178">
    <property type="term" value="C:exosome (RNase complex)"/>
    <property type="evidence" value="ECO:0007669"/>
    <property type="project" value="TreeGrafter"/>
</dbReference>
<feature type="region of interest" description="Disordered" evidence="2">
    <location>
        <begin position="1672"/>
        <end position="1694"/>
    </location>
</feature>
<feature type="region of interest" description="Disordered" evidence="2">
    <location>
        <begin position="573"/>
        <end position="598"/>
    </location>
</feature>
<sequence>MAKMERSVHLQWKQYSIHITVHFGSRAHWPQSPKPGLCGSAPASAAQRAANAAGAAELGTATSESAVTMQHTQKVQKKTIELETIGTPEDVHSGIPVDGSGIEQPDALYRYPAKASLPEAPPGSQSGKTDRQNSSAFTAVSDATATVPSNPVEHAAYLTPLGTLPGDASSISSHPLLEITIAGGALKSRAPSSNSVGTVRAEASGMKIVELDMAWKPPPSLQPPVPTGAQSSPFAQAQEPAAHPPERPGTGTKASLDEIAASKQPASTAPSVLHQETPCAPPERNEAIAAAAPPTGAGSRSDASLIPPVSTIAIPVSSAAAITEYDALEYYFTSARARSNSATPIVTPAGTPRVDYLLAAAATGWNAAKTDGGGSASSAAAVPKNVAGSLAAAAAAAKEPAKETAVPPCNEAVAAIAAQIVRPLTPPSAVSSTTAASSVVRGAASAIATQLVRSSTPPSGATASSTSAARGAVTALSKGHSYSRNDSVLKPSVAARPNHWKAAPAAGSKAEEEAASFMIRFDEDEHFGRSTRAPALDTGSRTATSGGSALSGSAAVPSSLAAEANLASALNKPADDKATAPGKAGASSAIKEGADGDASRVSMEKARLLLAAQESQLKALRGRQNRFSHLGPEKPAGAAAAAAMPSGKSAPSQQRSARDAPAQDKQLAAAKSAGARPSTWTPAAAHPGVSRGGQVTSGTASTPLAAAGGATTATSATPPAAAGGATTAKIAALASVVESTIPGSVAAGKGAAPVPVAAGKGAAPVPAAAGKGAAPVPVAAGKGAAPVPAAAGKGAAPVPAAAGKGAAPVPAAAGKGAAPVPVAAGKGAAPVPAAAGKGAAPVPAAAGKGAAPVPAAAGKGAARASAAGPSQVGQRTKNPVLQQAAVQPSMATAASMTVPAYPTAGAAGAKATAPPDDAPVLAGAPAAVPTLPSASGMPQTGGLHIDLTCGGARSRGHAPSRPVVPAGPGPGPPSSLSEARRAEDAARAAEEFLRELDPGPLTSGQPGAVPRVKTAPSAMQAQSVTPVVAPVEPAVAAPTSTATRTAKSAHKRSRGSPSPSEVYLAHRRDQPPPWAAMPTGTAEGGRPGISHAAVGMEGRQPASAAMPAPAAKSQAASGSRGASKRKAGLSERDGGLAAAAAPEGIAAHSGLASKKKKKKARVATALGADQQPALPAGKTSAAVPALFLLCDKKNGERDLAEGTEGAPLQLAPAAEPEPGRDAGTDALELLDRPPQPVAKAGSGEEAAQELQRCEMRMQIRKRVLDAQMREWAGEYAEVRVLRSRLEETAAVQASPASGLLSDIEAMVMMRRQRELAALAAASGAPAALVPVVAPLPPPSRCSAGTATPDADTSPEPSSPPVLPARASLLAAPPSTAVAPAPTVPPLPPASTPLSSAVMPGIATLPVATPALPAPAAQPAPTEQLVPPAPPVQAGVDPDSQAQTRKRPALAPSTIPLEDGGKKRSRFGEMPEEARRRKAERGAERVGAVRSRGGRRSRSYSSDEDDDRRGPRTRSRDRLRRNDRSRSRSRSRSRGRAGGRRRARRRERGKSRDRSDDERGRDRRDRQREKGARRDEDRDRDAVRRARQADEPSRRDQGMEEGAAGTRGGRLVDLSRISARPLGAPPADAPPATVEAAPVPGDAVHASVSEESARVHGMLGLSAPSQHVVAAPEVATNSGQEQQLSGPAGVAAEGRTTEPAPVSVPAAAAAAVPGGPATVPQSAAEEELRRKHAQQLVGLSAEAAAAVSWRQAGERAALRRRLNLGTPAKAGGAKEAVRAGGEVKISSAEAESKGVPAEGTSADAGKEAERRKEEAAERARAAEQAKAAKKAQEDAAAKEAQQAAEAKARQATEAAEEARRAAEAATKAREAAVEAARVRKAVQEAKARKAQEEAARVLKAVQEKAAEEKARKVAEAKAAQEKAVKEAELKAAKRKEAKDTARKALKESKEKEAREKAARDKEAREKEAQEKLPPGSPPPAPPGEATFPRHLQQPPPLPGKAPVTSSATPTSAPATGARRVMGAPHGLDVQRPLCPFDLRGRCSSKACSFQHLDAAGKDKEPRSSASGAEGSAPPFAEDTEVPLFSSSPWVMGEGLRAAGPQGALAEAKCSALQLGKDLLAPQQAAGRTLAGRLLALVYAGCPPGARDTGSVPGGAGAGGAGGGKVQQRYFWGSEGRGQALTKWLEEHNHDLDAWLELCIVLSVQKRAEGGHGDEEKKKVLETAMCVLARALEKNPSELPVWIPYLSLLTERFPTSEVARMCRFALQHRPNSYELWVELAGHSEGPWEHMALLEDALAALCAAADPGSPAWPHASACLLDVAIRLLLVACATEDVSVPEAHGSADAASLEGSSAEDAAPRRITLRARLEELVAGVAGEAGQAPGTSPRADWKAVMEKLTPTDRAVMWTCCVAAAEWRRLPEQAEARIGCRQALLRPTWHDKWQRPMDSPVMTALLDAAAGNAKICENRVGEQDLTREQAAVAVTILNVLKCRVGAEAALQKCREYLACGSDAELMLQAAQLSASLEPQASREAALSEVESMLKASPPTTAGGRGSCAARQRVWLALARAFLKHGVVSTASALSRTAVKEAESIAKDSDGEPSPHYFLNQAWCSVLSTPSMSFSVAAPVAKVAGPSPQEADTVRSAQMWAHLSRALRQCTKRARPAGPWGAEGSPGWGCEQQEVWIECMHLALWMECIRSASLTARNQATGSGLTLPIAHPASHATRPLHLSCDTAEGRRGRRGAGTEERLMTTLFWECAGQALPSMRPLSTTSARIWSREALFLLEEPERRDHTYLNEAFLQLMRGLSRDAERLRATERMMALAPSNLNPLLSESLLPESLEPGSSAYQARLAWQLALLGASLQDPGSSPTAAQWEEVRNAHKPCPRLLMREDRQRWAAVMLQVAADKLSSLRAQSS</sequence>
<evidence type="ECO:0000259" key="3">
    <source>
        <dbReference type="PROSITE" id="PS50103"/>
    </source>
</evidence>
<feature type="compositionally biased region" description="Polar residues" evidence="2">
    <location>
        <begin position="123"/>
        <end position="135"/>
    </location>
</feature>
<keyword evidence="5" id="KW-1185">Reference proteome</keyword>
<feature type="compositionally biased region" description="Basic and acidic residues" evidence="2">
    <location>
        <begin position="978"/>
        <end position="988"/>
    </location>
</feature>
<accession>A0AAE0GNG3</accession>
<feature type="compositionally biased region" description="Basic and acidic residues" evidence="2">
    <location>
        <begin position="1506"/>
        <end position="1525"/>
    </location>
</feature>
<feature type="compositionally biased region" description="Low complexity" evidence="2">
    <location>
        <begin position="1036"/>
        <end position="1046"/>
    </location>
</feature>
<dbReference type="GO" id="GO:0008270">
    <property type="term" value="F:zinc ion binding"/>
    <property type="evidence" value="ECO:0007669"/>
    <property type="project" value="UniProtKB-KW"/>
</dbReference>
<proteinExistence type="predicted"/>
<feature type="region of interest" description="Disordered" evidence="2">
    <location>
        <begin position="949"/>
        <end position="988"/>
    </location>
</feature>
<evidence type="ECO:0000256" key="2">
    <source>
        <dbReference type="SAM" id="MobiDB-lite"/>
    </source>
</evidence>
<feature type="compositionally biased region" description="Pro residues" evidence="2">
    <location>
        <begin position="216"/>
        <end position="226"/>
    </location>
</feature>
<keyword evidence="1" id="KW-0862">Zinc</keyword>